<dbReference type="STRING" id="1437059.A6A05_04175"/>
<dbReference type="GO" id="GO:0003700">
    <property type="term" value="F:DNA-binding transcription factor activity"/>
    <property type="evidence" value="ECO:0007669"/>
    <property type="project" value="InterPro"/>
</dbReference>
<feature type="domain" description="HTH lysR-type" evidence="1">
    <location>
        <begin position="29"/>
        <end position="83"/>
    </location>
</feature>
<protein>
    <recommendedName>
        <fullName evidence="1">HTH lysR-type domain-containing protein</fullName>
    </recommendedName>
</protein>
<evidence type="ECO:0000313" key="2">
    <source>
        <dbReference type="EMBL" id="OAN46425.1"/>
    </source>
</evidence>
<dbReference type="PANTHER" id="PTHR30432">
    <property type="entry name" value="TRANSCRIPTIONAL REGULATOR MODE"/>
    <property type="match status" value="1"/>
</dbReference>
<dbReference type="Gene3D" id="1.10.10.10">
    <property type="entry name" value="Winged helix-like DNA-binding domain superfamily/Winged helix DNA-binding domain"/>
    <property type="match status" value="1"/>
</dbReference>
<dbReference type="PANTHER" id="PTHR30432:SF1">
    <property type="entry name" value="DNA-BINDING TRANSCRIPTIONAL DUAL REGULATOR MODE"/>
    <property type="match status" value="1"/>
</dbReference>
<evidence type="ECO:0000259" key="1">
    <source>
        <dbReference type="Pfam" id="PF00126"/>
    </source>
</evidence>
<accession>A0A178MEG5</accession>
<comment type="caution">
    <text evidence="2">The sequence shown here is derived from an EMBL/GenBank/DDBJ whole genome shotgun (WGS) entry which is preliminary data.</text>
</comment>
<dbReference type="SUPFAM" id="SSF46785">
    <property type="entry name" value="Winged helix' DNA-binding domain"/>
    <property type="match status" value="1"/>
</dbReference>
<dbReference type="Pfam" id="PF00126">
    <property type="entry name" value="HTH_1"/>
    <property type="match status" value="1"/>
</dbReference>
<sequence>MAEHRHQRSLKLRIRLCSFAALGPGKADLLAAIDRCGSITAAAKDQGMSYRRAWLLIDELNRALKQPVLATSVAGATLTATGREVLDLYRAIEIKAQAAVACELARMEQLLADELPQAPEGCTGKKSPAPCS</sequence>
<dbReference type="OrthoDB" id="9800709at2"/>
<reference evidence="2 3" key="1">
    <citation type="submission" date="2016-04" db="EMBL/GenBank/DDBJ databases">
        <title>Draft genome sequence of freshwater magnetotactic bacteria Magnetospirillum marisnigri SP-1 and Magnetospirillum moscoviense BB-1.</title>
        <authorList>
            <person name="Koziaeva V."/>
            <person name="Dziuba M.V."/>
            <person name="Ivanov T.M."/>
            <person name="Kuznetsov B."/>
            <person name="Grouzdev D.S."/>
        </authorList>
    </citation>
    <scope>NUCLEOTIDE SEQUENCE [LARGE SCALE GENOMIC DNA]</scope>
    <source>
        <strain evidence="2 3">BB-1</strain>
    </source>
</reference>
<dbReference type="InterPro" id="IPR000847">
    <property type="entry name" value="LysR_HTH_N"/>
</dbReference>
<dbReference type="Proteomes" id="UP000078543">
    <property type="component" value="Unassembled WGS sequence"/>
</dbReference>
<proteinExistence type="predicted"/>
<organism evidence="2 3">
    <name type="scientific">Magnetospirillum moscoviense</name>
    <dbReference type="NCBI Taxonomy" id="1437059"/>
    <lineage>
        <taxon>Bacteria</taxon>
        <taxon>Pseudomonadati</taxon>
        <taxon>Pseudomonadota</taxon>
        <taxon>Alphaproteobacteria</taxon>
        <taxon>Rhodospirillales</taxon>
        <taxon>Rhodospirillaceae</taxon>
        <taxon>Magnetospirillum</taxon>
    </lineage>
</organism>
<dbReference type="AlphaFoldDB" id="A0A178MEG5"/>
<keyword evidence="3" id="KW-1185">Reference proteome</keyword>
<gene>
    <name evidence="2" type="ORF">A6A05_04175</name>
</gene>
<name>A0A178MEG5_9PROT</name>
<dbReference type="InterPro" id="IPR036388">
    <property type="entry name" value="WH-like_DNA-bd_sf"/>
</dbReference>
<dbReference type="EMBL" id="LWQU01000174">
    <property type="protein sequence ID" value="OAN46425.1"/>
    <property type="molecule type" value="Genomic_DNA"/>
</dbReference>
<dbReference type="RefSeq" id="WP_068503786.1">
    <property type="nucleotide sequence ID" value="NZ_LWQU01000174.1"/>
</dbReference>
<dbReference type="InterPro" id="IPR051815">
    <property type="entry name" value="Molybdate_resp_trans_reg"/>
</dbReference>
<dbReference type="InterPro" id="IPR036390">
    <property type="entry name" value="WH_DNA-bd_sf"/>
</dbReference>
<evidence type="ECO:0000313" key="3">
    <source>
        <dbReference type="Proteomes" id="UP000078543"/>
    </source>
</evidence>